<dbReference type="InterPro" id="IPR002912">
    <property type="entry name" value="ACT_dom"/>
</dbReference>
<dbReference type="InterPro" id="IPR013546">
    <property type="entry name" value="PII_UdlTrfase/GS_AdlTrfase"/>
</dbReference>
<keyword evidence="4 8" id="KW-0378">Hydrolase</keyword>
<keyword evidence="3" id="KW-0677">Repeat</keyword>
<dbReference type="PIRSF" id="PIRSF006288">
    <property type="entry name" value="PII_uridyltransf"/>
    <property type="match status" value="1"/>
</dbReference>
<dbReference type="GO" id="GO:0008773">
    <property type="term" value="F:[protein-PII] uridylyltransferase activity"/>
    <property type="evidence" value="ECO:0007669"/>
    <property type="project" value="UniProtKB-UniRule"/>
</dbReference>
<dbReference type="Pfam" id="PF08335">
    <property type="entry name" value="GlnD_UR_UTase"/>
    <property type="match status" value="1"/>
</dbReference>
<feature type="domain" description="HD" evidence="10">
    <location>
        <begin position="452"/>
        <end position="574"/>
    </location>
</feature>
<proteinExistence type="inferred from homology"/>
<dbReference type="InterPro" id="IPR003607">
    <property type="entry name" value="HD/PDEase_dom"/>
</dbReference>
<evidence type="ECO:0000256" key="1">
    <source>
        <dbReference type="ARBA" id="ARBA00022679"/>
    </source>
</evidence>
<dbReference type="NCBIfam" id="TIGR01693">
    <property type="entry name" value="UTase_glnD"/>
    <property type="match status" value="1"/>
</dbReference>
<comment type="similarity">
    <text evidence="8">Belongs to the GlnD family.</text>
</comment>
<evidence type="ECO:0000256" key="4">
    <source>
        <dbReference type="ARBA" id="ARBA00022801"/>
    </source>
</evidence>
<dbReference type="CDD" id="cd00077">
    <property type="entry name" value="HDc"/>
    <property type="match status" value="1"/>
</dbReference>
<keyword evidence="2 8" id="KW-0548">Nucleotidyltransferase</keyword>
<dbReference type="PANTHER" id="PTHR47320:SF1">
    <property type="entry name" value="BIFUNCTIONAL URIDYLYLTRANSFERASE_URIDYLYL-REMOVING ENZYME"/>
    <property type="match status" value="1"/>
</dbReference>
<dbReference type="CDD" id="cd05401">
    <property type="entry name" value="NT_GlnE_GlnD_like"/>
    <property type="match status" value="1"/>
</dbReference>
<comment type="catalytic activity">
    <reaction evidence="7">
        <text>guanosine 3',5'-bis(diphosphate) + H2O = GDP + diphosphate + H(+)</text>
        <dbReference type="Rhea" id="RHEA:14253"/>
        <dbReference type="ChEBI" id="CHEBI:15377"/>
        <dbReference type="ChEBI" id="CHEBI:15378"/>
        <dbReference type="ChEBI" id="CHEBI:33019"/>
        <dbReference type="ChEBI" id="CHEBI:58189"/>
        <dbReference type="ChEBI" id="CHEBI:77828"/>
        <dbReference type="EC" id="3.1.7.2"/>
    </reaction>
</comment>
<dbReference type="Proteomes" id="UP000237222">
    <property type="component" value="Unassembled WGS sequence"/>
</dbReference>
<dbReference type="SUPFAM" id="SSF55021">
    <property type="entry name" value="ACT-like"/>
    <property type="match status" value="1"/>
</dbReference>
<dbReference type="RefSeq" id="WP_103685396.1">
    <property type="nucleotide sequence ID" value="NZ_PQGG01000035.1"/>
</dbReference>
<evidence type="ECO:0000256" key="5">
    <source>
        <dbReference type="ARBA" id="ARBA00022842"/>
    </source>
</evidence>
<dbReference type="InterPro" id="IPR002934">
    <property type="entry name" value="Polymerase_NTP_transf_dom"/>
</dbReference>
<comment type="caution">
    <text evidence="11">The sequence shown here is derived from an EMBL/GenBank/DDBJ whole genome shotgun (WGS) entry which is preliminary data.</text>
</comment>
<evidence type="ECO:0000259" key="9">
    <source>
        <dbReference type="PROSITE" id="PS51671"/>
    </source>
</evidence>
<dbReference type="Gene3D" id="3.30.460.10">
    <property type="entry name" value="Beta Polymerase, domain 2"/>
    <property type="match status" value="1"/>
</dbReference>
<sequence>MSQSALPDIHALPQPGQAIKTYKNYLKTLASDLKTRFEANEDIRSLVTLRSQRIDELLQGIWQSYQWGDDIALIAVGGYGRGELHPYSDIDLLILTSDNSHDYRENIENLITLLWDINLEIGHSVRSLSECTKTAEEDITVATNLMESRTLAGNTNLHTELMTRVGPENIWPSSDFFRAKWDEQISRHRKFANSEYNLEPNIKSSPGGLRDIQMIGWVVKRHFGAQSIDELVERQFLNEEELATLKEGQDFLWKMRFALHLLAGREEDRLLFDHQRTLAEQFGFTDGDGKLAVEQFMQQYYRWVMHLGELNDVLMQHFDETILRACEAETVFEINNRFRVRNGHIEVCNAKVFNKTPSALMEIFVLMASNNAIDGVRASTIRLIRKSHHLIDDRFRADPKNKRYFLELLRSPQRVALNLRRMKRFGILDKFIPAFAGIVGQMQHDLFHIYSVDAHTLELIKNISRFRYPSMVEKYPMACRIMQRLPKPELLYLAGLFHDIAKGRGGDHSSLGAVDAREFCEQLGLNKRDGNLVSWLVEKHLEMSSVSQRKDIQDPEVIRDFALTMGDIQHLDYLFCLTVADINATNPTLWTSWRASLMRQLYAETRRALRRGLENPIDKQEWIAETQLGAIEKLEDYGFTETEIRALWADTGEDYFIREQIDDIVWHTRAIANRVKANATVVLVKEGGLLDHAGVSQIFVHTRARVGLFALLAEAMEQLDLSIQDARIYNSGTGYTLDTFYVLGADGESIGDNPSRIAHIIEFMREHLEHPERFSAVSRRTPRQMRLFSTPTRTSMTTDLNKGQTVLEVITPDRPGLLARLARIFNQYHIQLQNAKIATLGERVEDVFFITDENQRPIDDAKLCEEIQQAICRELDEKANSKTL</sequence>
<dbReference type="OrthoDB" id="9758038at2"/>
<protein>
    <recommendedName>
        <fullName evidence="8">Bifunctional uridylyltransferase/uridylyl-removing enzyme</fullName>
        <shortName evidence="8">UTase/UR</shortName>
    </recommendedName>
    <alternativeName>
        <fullName evidence="8">Bifunctional [protein-PII] modification enzyme</fullName>
    </alternativeName>
    <alternativeName>
        <fullName evidence="8">Bifunctional nitrogen sensor protein</fullName>
    </alternativeName>
    <domain>
        <recommendedName>
            <fullName evidence="8">[Protein-PII] uridylyltransferase</fullName>
            <shortName evidence="8">PII uridylyltransferase</shortName>
            <shortName evidence="8">UTase</shortName>
            <ecNumber evidence="8">2.7.7.59</ecNumber>
        </recommendedName>
    </domain>
    <domain>
        <recommendedName>
            <fullName evidence="8">[Protein-PII]-UMP uridylyl-removing enzyme</fullName>
            <shortName evidence="8">UR</shortName>
            <ecNumber evidence="8">3.1.4.-</ecNumber>
        </recommendedName>
    </domain>
</protein>
<evidence type="ECO:0000259" key="10">
    <source>
        <dbReference type="PROSITE" id="PS51831"/>
    </source>
</evidence>
<name>A0A2S4HDJ8_9GAMM</name>
<dbReference type="SUPFAM" id="SSF81593">
    <property type="entry name" value="Nucleotidyltransferase substrate binding subunit/domain"/>
    <property type="match status" value="1"/>
</dbReference>
<comment type="domain">
    <text evidence="8">Has four distinct domains: an N-terminal nucleotidyltransferase (NT) domain responsible for UTase activity, a central HD domain that encodes UR activity, and two C-terminal ACT domains that seem to have a role in glutamine sensing.</text>
</comment>
<evidence type="ECO:0000256" key="3">
    <source>
        <dbReference type="ARBA" id="ARBA00022737"/>
    </source>
</evidence>
<feature type="domain" description="ACT" evidence="9">
    <location>
        <begin position="806"/>
        <end position="884"/>
    </location>
</feature>
<dbReference type="GO" id="GO:0008081">
    <property type="term" value="F:phosphoric diester hydrolase activity"/>
    <property type="evidence" value="ECO:0007669"/>
    <property type="project" value="UniProtKB-UniRule"/>
</dbReference>
<dbReference type="Gene3D" id="1.20.120.330">
    <property type="entry name" value="Nucleotidyltransferases domain 2"/>
    <property type="match status" value="1"/>
</dbReference>
<feature type="region of interest" description="Uridylyltransferase" evidence="8">
    <location>
        <begin position="1"/>
        <end position="333"/>
    </location>
</feature>
<dbReference type="Gene3D" id="1.10.3090.10">
    <property type="entry name" value="cca-adding enzyme, domain 2"/>
    <property type="match status" value="1"/>
</dbReference>
<accession>A0A2S4HDJ8</accession>
<feature type="domain" description="ACT" evidence="9">
    <location>
        <begin position="697"/>
        <end position="782"/>
    </location>
</feature>
<keyword evidence="6 8" id="KW-0511">Multifunctional enzyme</keyword>
<dbReference type="NCBIfam" id="NF001366">
    <property type="entry name" value="PRK00275.1"/>
    <property type="match status" value="1"/>
</dbReference>
<organism evidence="11 12">
    <name type="scientific">Zhongshania marina</name>
    <dbReference type="NCBI Taxonomy" id="2304603"/>
    <lineage>
        <taxon>Bacteria</taxon>
        <taxon>Pseudomonadati</taxon>
        <taxon>Pseudomonadota</taxon>
        <taxon>Gammaproteobacteria</taxon>
        <taxon>Cellvibrionales</taxon>
        <taxon>Spongiibacteraceae</taxon>
        <taxon>Zhongshania</taxon>
    </lineage>
</organism>
<dbReference type="SUPFAM" id="SSF109604">
    <property type="entry name" value="HD-domain/PDEase-like"/>
    <property type="match status" value="1"/>
</dbReference>
<dbReference type="GO" id="GO:0006808">
    <property type="term" value="P:regulation of nitrogen utilization"/>
    <property type="evidence" value="ECO:0007669"/>
    <property type="project" value="UniProtKB-UniRule"/>
</dbReference>
<comment type="caution">
    <text evidence="8">Lacks conserved residue(s) required for the propagation of feature annotation.</text>
</comment>
<dbReference type="PANTHER" id="PTHR47320">
    <property type="entry name" value="BIFUNCTIONAL URIDYLYLTRANSFERASE/URIDYLYL-REMOVING ENZYME"/>
    <property type="match status" value="1"/>
</dbReference>
<dbReference type="PROSITE" id="PS51671">
    <property type="entry name" value="ACT"/>
    <property type="match status" value="2"/>
</dbReference>
<keyword evidence="5 8" id="KW-0460">Magnesium</keyword>
<comment type="cofactor">
    <cofactor evidence="8">
        <name>Mg(2+)</name>
        <dbReference type="ChEBI" id="CHEBI:18420"/>
    </cofactor>
</comment>
<dbReference type="HAMAP" id="MF_00277">
    <property type="entry name" value="PII_uridylyl_transf"/>
    <property type="match status" value="1"/>
</dbReference>
<dbReference type="CDD" id="cd04899">
    <property type="entry name" value="ACT_ACR-UUR-like_2"/>
    <property type="match status" value="1"/>
</dbReference>
<dbReference type="CDD" id="cd04900">
    <property type="entry name" value="ACT_UUR-like_1"/>
    <property type="match status" value="1"/>
</dbReference>
<dbReference type="FunFam" id="1.10.3090.10:FF:000005">
    <property type="entry name" value="Bifunctional uridylyltransferase/uridylyl-removing enzyme"/>
    <property type="match status" value="1"/>
</dbReference>
<dbReference type="EC" id="3.1.4.-" evidence="8"/>
<dbReference type="Pfam" id="PF01909">
    <property type="entry name" value="NTP_transf_2"/>
    <property type="match status" value="1"/>
</dbReference>
<comment type="activity regulation">
    <text evidence="8">Uridylyltransferase (UTase) activity is inhibited by glutamine, while glutamine activates uridylyl-removing (UR) activity.</text>
</comment>
<evidence type="ECO:0000256" key="8">
    <source>
        <dbReference type="HAMAP-Rule" id="MF_00277"/>
    </source>
</evidence>
<keyword evidence="1 8" id="KW-0808">Transferase</keyword>
<evidence type="ECO:0000256" key="2">
    <source>
        <dbReference type="ARBA" id="ARBA00022695"/>
    </source>
</evidence>
<dbReference type="InterPro" id="IPR043519">
    <property type="entry name" value="NT_sf"/>
</dbReference>
<reference evidence="11" key="1">
    <citation type="submission" date="2018-01" db="EMBL/GenBank/DDBJ databases">
        <authorList>
            <person name="Yu X.-D."/>
        </authorList>
    </citation>
    <scope>NUCLEOTIDE SEQUENCE</scope>
    <source>
        <strain evidence="11">ZX-21</strain>
    </source>
</reference>
<dbReference type="GO" id="GO:0008893">
    <property type="term" value="F:guanosine-3',5'-bis(diphosphate) 3'-diphosphatase activity"/>
    <property type="evidence" value="ECO:0007669"/>
    <property type="project" value="UniProtKB-EC"/>
</dbReference>
<dbReference type="PROSITE" id="PS51831">
    <property type="entry name" value="HD"/>
    <property type="match status" value="1"/>
</dbReference>
<comment type="function">
    <text evidence="8">Modifies, by uridylylation and deuridylylation, the PII regulatory proteins (GlnB and homologs), in response to the nitrogen status of the cell that GlnD senses through the glutamine level. Under low glutamine levels, catalyzes the conversion of the PII proteins and UTP to PII-UMP and PPi, while under higher glutamine levels, GlnD hydrolyzes PII-UMP to PII and UMP (deuridylylation). Thus, controls uridylylation state and activity of the PII proteins, and plays an important role in the regulation of nitrogen metabolism.</text>
</comment>
<dbReference type="InterPro" id="IPR006674">
    <property type="entry name" value="HD_domain"/>
</dbReference>
<gene>
    <name evidence="8" type="primary">glnD</name>
    <name evidence="11" type="ORF">C0068_15570</name>
</gene>
<dbReference type="SMART" id="SM00471">
    <property type="entry name" value="HDc"/>
    <property type="match status" value="1"/>
</dbReference>
<comment type="catalytic activity">
    <reaction evidence="8">
        <text>[protein-PII]-uridylyl-L-tyrosine + H2O = [protein-PII]-L-tyrosine + UMP + H(+)</text>
        <dbReference type="Rhea" id="RHEA:48600"/>
        <dbReference type="Rhea" id="RHEA-COMP:12147"/>
        <dbReference type="Rhea" id="RHEA-COMP:12148"/>
        <dbReference type="ChEBI" id="CHEBI:15377"/>
        <dbReference type="ChEBI" id="CHEBI:15378"/>
        <dbReference type="ChEBI" id="CHEBI:46858"/>
        <dbReference type="ChEBI" id="CHEBI:57865"/>
        <dbReference type="ChEBI" id="CHEBI:90602"/>
    </reaction>
</comment>
<dbReference type="AlphaFoldDB" id="A0A2S4HDJ8"/>
<evidence type="ECO:0000256" key="6">
    <source>
        <dbReference type="ARBA" id="ARBA00023268"/>
    </source>
</evidence>
<dbReference type="InterPro" id="IPR010043">
    <property type="entry name" value="UTase/UR"/>
</dbReference>
<comment type="catalytic activity">
    <reaction evidence="8">
        <text>[protein-PII]-L-tyrosine + UTP = [protein-PII]-uridylyl-L-tyrosine + diphosphate</text>
        <dbReference type="Rhea" id="RHEA:13673"/>
        <dbReference type="Rhea" id="RHEA-COMP:12147"/>
        <dbReference type="Rhea" id="RHEA-COMP:12148"/>
        <dbReference type="ChEBI" id="CHEBI:33019"/>
        <dbReference type="ChEBI" id="CHEBI:46398"/>
        <dbReference type="ChEBI" id="CHEBI:46858"/>
        <dbReference type="ChEBI" id="CHEBI:90602"/>
        <dbReference type="EC" id="2.7.7.59"/>
    </reaction>
</comment>
<dbReference type="InterPro" id="IPR045865">
    <property type="entry name" value="ACT-like_dom_sf"/>
</dbReference>
<dbReference type="SUPFAM" id="SSF81301">
    <property type="entry name" value="Nucleotidyltransferase"/>
    <property type="match status" value="1"/>
</dbReference>
<dbReference type="Gene3D" id="3.30.70.260">
    <property type="match status" value="1"/>
</dbReference>
<evidence type="ECO:0000313" key="11">
    <source>
        <dbReference type="EMBL" id="POP51771.1"/>
    </source>
</evidence>
<dbReference type="Pfam" id="PF01966">
    <property type="entry name" value="HD"/>
    <property type="match status" value="1"/>
</dbReference>
<evidence type="ECO:0000256" key="7">
    <source>
        <dbReference type="ARBA" id="ARBA00047968"/>
    </source>
</evidence>
<dbReference type="Pfam" id="PF01842">
    <property type="entry name" value="ACT"/>
    <property type="match status" value="1"/>
</dbReference>
<evidence type="ECO:0000313" key="12">
    <source>
        <dbReference type="Proteomes" id="UP000237222"/>
    </source>
</evidence>
<dbReference type="EMBL" id="PQGG01000035">
    <property type="protein sequence ID" value="POP51771.1"/>
    <property type="molecule type" value="Genomic_DNA"/>
</dbReference>
<dbReference type="EC" id="2.7.7.59" evidence="8"/>